<dbReference type="SUPFAM" id="SSF51445">
    <property type="entry name" value="(Trans)glycosidases"/>
    <property type="match status" value="1"/>
</dbReference>
<comment type="caution">
    <text evidence="2">The sequence shown here is derived from an EMBL/GenBank/DDBJ whole genome shotgun (WGS) entry which is preliminary data.</text>
</comment>
<accession>A0A8H5ZXG2</accession>
<evidence type="ECO:0000313" key="2">
    <source>
        <dbReference type="EMBL" id="KAF5856085.1"/>
    </source>
</evidence>
<dbReference type="AlphaFoldDB" id="A0A8H5ZXG2"/>
<dbReference type="PANTHER" id="PTHR10353">
    <property type="entry name" value="GLYCOSYL HYDROLASE"/>
    <property type="match status" value="1"/>
</dbReference>
<dbReference type="Proteomes" id="UP000541154">
    <property type="component" value="Unassembled WGS sequence"/>
</dbReference>
<dbReference type="InterPro" id="IPR001360">
    <property type="entry name" value="Glyco_hydro_1"/>
</dbReference>
<sequence>MAPPQPTYSSFTYTQLTSDVYATPLSTSVSFPTPFAPPFSKASTLLPSGVTYTTYSYDPSATITPDELALPPALYNAPPDTSLKLPADFLRGVSSSSWQIEGALQLEGRGPSVLDSIGYALAPETADRSDANVANMHYFMYEQDIARLAAAGIPHYSFSLSWSRIVPFGVAGSPINSQGLDHYDHLINTCLTYGVTPIITLNHVDAPTAVQADLKSLPEHFLYYAKIVTTRKGQITLKFANNLAMPLDTQNISHVAAAFRYQDILLGIMSNPLFLGKQYPDAAINTPGVIEPLTNDQLKHIHGKIDFWSFDPYTAQHSSPLPQGTEACASNSSDPLWPTCNTFRPSGILIAEYGFNTFLESNRTLDAQRYDLERTLYYQDFLTETLKAIHEDGINVIWALAWSLADNNEFGSYEE</sequence>
<evidence type="ECO:0000313" key="3">
    <source>
        <dbReference type="Proteomes" id="UP000541154"/>
    </source>
</evidence>
<protein>
    <recommendedName>
        <fullName evidence="4">Beta-glucosidase</fullName>
    </recommendedName>
</protein>
<dbReference type="Gene3D" id="3.20.20.80">
    <property type="entry name" value="Glycosidases"/>
    <property type="match status" value="2"/>
</dbReference>
<proteinExistence type="inferred from homology"/>
<gene>
    <name evidence="2" type="ORF">ETB97_007885</name>
</gene>
<dbReference type="PANTHER" id="PTHR10353:SF53">
    <property type="entry name" value="BETA-1,4-GLUCOSIDASE (EUROFUNG)"/>
    <property type="match status" value="1"/>
</dbReference>
<evidence type="ECO:0000256" key="1">
    <source>
        <dbReference type="RuleBase" id="RU003690"/>
    </source>
</evidence>
<evidence type="ECO:0008006" key="4">
    <source>
        <dbReference type="Google" id="ProtNLM"/>
    </source>
</evidence>
<dbReference type="EMBL" id="SPNV01000349">
    <property type="protein sequence ID" value="KAF5856085.1"/>
    <property type="molecule type" value="Genomic_DNA"/>
</dbReference>
<dbReference type="InterPro" id="IPR017853">
    <property type="entry name" value="GH"/>
</dbReference>
<dbReference type="GO" id="GO:0005975">
    <property type="term" value="P:carbohydrate metabolic process"/>
    <property type="evidence" value="ECO:0007669"/>
    <property type="project" value="InterPro"/>
</dbReference>
<comment type="similarity">
    <text evidence="1">Belongs to the glycosyl hydrolase 1 family.</text>
</comment>
<organism evidence="2 3">
    <name type="scientific">Petromyces alliaceus</name>
    <name type="common">Aspergillus alliaceus</name>
    <dbReference type="NCBI Taxonomy" id="209559"/>
    <lineage>
        <taxon>Eukaryota</taxon>
        <taxon>Fungi</taxon>
        <taxon>Dikarya</taxon>
        <taxon>Ascomycota</taxon>
        <taxon>Pezizomycotina</taxon>
        <taxon>Eurotiomycetes</taxon>
        <taxon>Eurotiomycetidae</taxon>
        <taxon>Eurotiales</taxon>
        <taxon>Aspergillaceae</taxon>
        <taxon>Aspergillus</taxon>
        <taxon>Aspergillus subgen. Circumdati</taxon>
    </lineage>
</organism>
<dbReference type="Pfam" id="PF00232">
    <property type="entry name" value="Glyco_hydro_1"/>
    <property type="match status" value="1"/>
</dbReference>
<dbReference type="GO" id="GO:0008422">
    <property type="term" value="F:beta-glucosidase activity"/>
    <property type="evidence" value="ECO:0007669"/>
    <property type="project" value="TreeGrafter"/>
</dbReference>
<keyword evidence="3" id="KW-1185">Reference proteome</keyword>
<name>A0A8H5ZXG2_PETAA</name>
<reference evidence="2 3" key="1">
    <citation type="submission" date="2019-04" db="EMBL/GenBank/DDBJ databases">
        <title>Aspergillus burnettii sp. nov., novel species from soil in southeast Queensland.</title>
        <authorList>
            <person name="Gilchrist C.L.M."/>
            <person name="Pitt J.I."/>
            <person name="Lange L."/>
            <person name="Lacey H.J."/>
            <person name="Vuong D."/>
            <person name="Midgley D.J."/>
            <person name="Greenfield P."/>
            <person name="Bradbury M."/>
            <person name="Lacey E."/>
            <person name="Busk P.K."/>
            <person name="Pilgaard B."/>
            <person name="Chooi Y.H."/>
            <person name="Piggott A.M."/>
        </authorList>
    </citation>
    <scope>NUCLEOTIDE SEQUENCE [LARGE SCALE GENOMIC DNA]</scope>
    <source>
        <strain evidence="2 3">FRR 5400</strain>
    </source>
</reference>